<evidence type="ECO:0000313" key="3">
    <source>
        <dbReference type="Proteomes" id="UP000887575"/>
    </source>
</evidence>
<keyword evidence="3" id="KW-1185">Reference proteome</keyword>
<feature type="region of interest" description="Disordered" evidence="2">
    <location>
        <begin position="38"/>
        <end position="156"/>
    </location>
</feature>
<feature type="coiled-coil region" evidence="1">
    <location>
        <begin position="340"/>
        <end position="367"/>
    </location>
</feature>
<feature type="compositionally biased region" description="Basic and acidic residues" evidence="2">
    <location>
        <begin position="251"/>
        <end position="260"/>
    </location>
</feature>
<reference evidence="4" key="1">
    <citation type="submission" date="2024-02" db="UniProtKB">
        <authorList>
            <consortium name="WormBaseParasite"/>
        </authorList>
    </citation>
    <scope>IDENTIFICATION</scope>
</reference>
<dbReference type="WBParaSite" id="MBELARI_LOCUS10067">
    <property type="protein sequence ID" value="MBELARI_LOCUS10067"/>
    <property type="gene ID" value="MBELARI_LOCUS10067"/>
</dbReference>
<sequence length="517" mass="57664">MSIEYDMDTLTSAKHNRAATEKFYKQVMPARTVVLNHDLPQMLHRSPSGAKRKIRQRAEEKGSRPSPFLQNTAPEEPMPPPPQPPIHQKSHSMTYTSSSQYSLCSTSNGSTMAPLPPAQLQDRGLSKAFSSSFSSQSSSISSSPSPAPSQIEDPPHRIDSYRRLIDSGGYRSILPELDHLALPASRLSSAYSSGSLNTSMAKVPSPSFEFSNTHYAAPVRTGLEPPVISPLKPTVEVHPMPAEERMIHETKDSSLKREKPAVPAKPKGLKISNDNNLPRSTSLSSLMVRAEPLSFNSPSAKVLSTLCASPSFVELHNAYTKRTIPENEYEKLEAKRNQSITVVDRRVKQLEEERGVVQEEILAIEETGEHILHLVESVDPELALKVRSQIAQGDSVTRLEVEFRLEADRLAQAVSNPIPTHSRAALMERDAYVKKRLFGINLLRQCNSRRENELDDELCAILHEEEQRLWAIYRENHKKIIQECGLIDKKIDEQRDQLQALQSYGSSPTSAPPVAQH</sequence>
<name>A0AAF3E813_9BILA</name>
<feature type="compositionally biased region" description="Low complexity" evidence="2">
    <location>
        <begin position="128"/>
        <end position="151"/>
    </location>
</feature>
<evidence type="ECO:0000256" key="1">
    <source>
        <dbReference type="SAM" id="Coils"/>
    </source>
</evidence>
<accession>A0AAF3E813</accession>
<protein>
    <submittedName>
        <fullName evidence="4">ASD2 domain-containing protein</fullName>
    </submittedName>
</protein>
<keyword evidence="1" id="KW-0175">Coiled coil</keyword>
<proteinExistence type="predicted"/>
<feature type="compositionally biased region" description="Low complexity" evidence="2">
    <location>
        <begin position="94"/>
        <end position="107"/>
    </location>
</feature>
<dbReference type="Gene3D" id="6.10.250.3120">
    <property type="match status" value="1"/>
</dbReference>
<feature type="region of interest" description="Disordered" evidence="2">
    <location>
        <begin position="251"/>
        <end position="278"/>
    </location>
</feature>
<evidence type="ECO:0000313" key="4">
    <source>
        <dbReference type="WBParaSite" id="MBELARI_LOCUS10067"/>
    </source>
</evidence>
<dbReference type="Proteomes" id="UP000887575">
    <property type="component" value="Unassembled WGS sequence"/>
</dbReference>
<feature type="compositionally biased region" description="Pro residues" evidence="2">
    <location>
        <begin position="76"/>
        <end position="85"/>
    </location>
</feature>
<dbReference type="AlphaFoldDB" id="A0AAF3E813"/>
<evidence type="ECO:0000256" key="2">
    <source>
        <dbReference type="SAM" id="MobiDB-lite"/>
    </source>
</evidence>
<organism evidence="3 4">
    <name type="scientific">Mesorhabditis belari</name>
    <dbReference type="NCBI Taxonomy" id="2138241"/>
    <lineage>
        <taxon>Eukaryota</taxon>
        <taxon>Metazoa</taxon>
        <taxon>Ecdysozoa</taxon>
        <taxon>Nematoda</taxon>
        <taxon>Chromadorea</taxon>
        <taxon>Rhabditida</taxon>
        <taxon>Rhabditina</taxon>
        <taxon>Rhabditomorpha</taxon>
        <taxon>Rhabditoidea</taxon>
        <taxon>Rhabditidae</taxon>
        <taxon>Mesorhabditinae</taxon>
        <taxon>Mesorhabditis</taxon>
    </lineage>
</organism>